<keyword evidence="3" id="KW-1185">Reference proteome</keyword>
<gene>
    <name evidence="2" type="ORF">V6N11_051198</name>
</gene>
<evidence type="ECO:0000313" key="2">
    <source>
        <dbReference type="EMBL" id="KAK8483231.1"/>
    </source>
</evidence>
<reference evidence="2 3" key="1">
    <citation type="journal article" date="2024" name="G3 (Bethesda)">
        <title>Genome assembly of Hibiscus sabdariffa L. provides insights into metabolisms of medicinal natural products.</title>
        <authorList>
            <person name="Kim T."/>
        </authorList>
    </citation>
    <scope>NUCLEOTIDE SEQUENCE [LARGE SCALE GENOMIC DNA]</scope>
    <source>
        <strain evidence="2">TK-2024</strain>
        <tissue evidence="2">Old leaves</tissue>
    </source>
</reference>
<keyword evidence="1" id="KW-0472">Membrane</keyword>
<dbReference type="Proteomes" id="UP001396334">
    <property type="component" value="Unassembled WGS sequence"/>
</dbReference>
<evidence type="ECO:0000313" key="3">
    <source>
        <dbReference type="Proteomes" id="UP001396334"/>
    </source>
</evidence>
<feature type="transmembrane region" description="Helical" evidence="1">
    <location>
        <begin position="20"/>
        <end position="43"/>
    </location>
</feature>
<evidence type="ECO:0000256" key="1">
    <source>
        <dbReference type="SAM" id="Phobius"/>
    </source>
</evidence>
<keyword evidence="1" id="KW-1133">Transmembrane helix</keyword>
<dbReference type="EMBL" id="JBBPBN010000689">
    <property type="protein sequence ID" value="KAK8483231.1"/>
    <property type="molecule type" value="Genomic_DNA"/>
</dbReference>
<accession>A0ABR1ZRA6</accession>
<protein>
    <submittedName>
        <fullName evidence="2">Uncharacterized protein</fullName>
    </submittedName>
</protein>
<comment type="caution">
    <text evidence="2">The sequence shown here is derived from an EMBL/GenBank/DDBJ whole genome shotgun (WGS) entry which is preliminary data.</text>
</comment>
<proteinExistence type="predicted"/>
<sequence length="77" mass="8674">MERGEVKFPENPHRKTNNLIFYAQIGLRIMAVSTAFALTWTIVTAKQMLMVFGMQFDARHEIVAFGRSARVNGGDGE</sequence>
<keyword evidence="1" id="KW-0812">Transmembrane</keyword>
<organism evidence="2 3">
    <name type="scientific">Hibiscus sabdariffa</name>
    <name type="common">roselle</name>
    <dbReference type="NCBI Taxonomy" id="183260"/>
    <lineage>
        <taxon>Eukaryota</taxon>
        <taxon>Viridiplantae</taxon>
        <taxon>Streptophyta</taxon>
        <taxon>Embryophyta</taxon>
        <taxon>Tracheophyta</taxon>
        <taxon>Spermatophyta</taxon>
        <taxon>Magnoliopsida</taxon>
        <taxon>eudicotyledons</taxon>
        <taxon>Gunneridae</taxon>
        <taxon>Pentapetalae</taxon>
        <taxon>rosids</taxon>
        <taxon>malvids</taxon>
        <taxon>Malvales</taxon>
        <taxon>Malvaceae</taxon>
        <taxon>Malvoideae</taxon>
        <taxon>Hibiscus</taxon>
    </lineage>
</organism>
<name>A0ABR1ZRA6_9ROSI</name>